<proteinExistence type="predicted"/>
<keyword evidence="2" id="KW-0328">Glycosyltransferase</keyword>
<dbReference type="EMBL" id="JBHUHV010000024">
    <property type="protein sequence ID" value="MFD2066838.1"/>
    <property type="molecule type" value="Genomic_DNA"/>
</dbReference>
<dbReference type="SUPFAM" id="SSF53756">
    <property type="entry name" value="UDP-Glycosyltransferase/glycogen phosphorylase"/>
    <property type="match status" value="1"/>
</dbReference>
<dbReference type="EC" id="2.4.-.-" evidence="2"/>
<keyword evidence="3" id="KW-1185">Reference proteome</keyword>
<dbReference type="Gene3D" id="3.40.50.2000">
    <property type="entry name" value="Glycogen Phosphorylase B"/>
    <property type="match status" value="1"/>
</dbReference>
<accession>A0ABW4WXB5</accession>
<evidence type="ECO:0000259" key="1">
    <source>
        <dbReference type="Pfam" id="PF00534"/>
    </source>
</evidence>
<keyword evidence="2" id="KW-0808">Transferase</keyword>
<evidence type="ECO:0000313" key="3">
    <source>
        <dbReference type="Proteomes" id="UP001597369"/>
    </source>
</evidence>
<dbReference type="PANTHER" id="PTHR12526">
    <property type="entry name" value="GLYCOSYLTRANSFERASE"/>
    <property type="match status" value="1"/>
</dbReference>
<dbReference type="Pfam" id="PF00534">
    <property type="entry name" value="Glycos_transf_1"/>
    <property type="match status" value="1"/>
</dbReference>
<organism evidence="2 3">
    <name type="scientific">Pontibacter silvestris</name>
    <dbReference type="NCBI Taxonomy" id="2305183"/>
    <lineage>
        <taxon>Bacteria</taxon>
        <taxon>Pseudomonadati</taxon>
        <taxon>Bacteroidota</taxon>
        <taxon>Cytophagia</taxon>
        <taxon>Cytophagales</taxon>
        <taxon>Hymenobacteraceae</taxon>
        <taxon>Pontibacter</taxon>
    </lineage>
</organism>
<reference evidence="3" key="1">
    <citation type="journal article" date="2019" name="Int. J. Syst. Evol. Microbiol.">
        <title>The Global Catalogue of Microorganisms (GCM) 10K type strain sequencing project: providing services to taxonomists for standard genome sequencing and annotation.</title>
        <authorList>
            <consortium name="The Broad Institute Genomics Platform"/>
            <consortium name="The Broad Institute Genome Sequencing Center for Infectious Disease"/>
            <person name="Wu L."/>
            <person name="Ma J."/>
        </authorList>
    </citation>
    <scope>NUCLEOTIDE SEQUENCE [LARGE SCALE GENOMIC DNA]</scope>
    <source>
        <strain evidence="3">JCM 16545</strain>
    </source>
</reference>
<dbReference type="Proteomes" id="UP001597369">
    <property type="component" value="Unassembled WGS sequence"/>
</dbReference>
<feature type="domain" description="Glycosyl transferase family 1" evidence="1">
    <location>
        <begin position="164"/>
        <end position="303"/>
    </location>
</feature>
<comment type="caution">
    <text evidence="2">The sequence shown here is derived from an EMBL/GenBank/DDBJ whole genome shotgun (WGS) entry which is preliminary data.</text>
</comment>
<protein>
    <submittedName>
        <fullName evidence="2">Glycosyltransferase family 4 protein</fullName>
        <ecNumber evidence="2">2.4.-.-</ecNumber>
    </submittedName>
</protein>
<dbReference type="InterPro" id="IPR001296">
    <property type="entry name" value="Glyco_trans_1"/>
</dbReference>
<gene>
    <name evidence="2" type="ORF">ACFSKU_08075</name>
</gene>
<dbReference type="CDD" id="cd03801">
    <property type="entry name" value="GT4_PimA-like"/>
    <property type="match status" value="1"/>
</dbReference>
<dbReference type="RefSeq" id="WP_229961495.1">
    <property type="nucleotide sequence ID" value="NZ_JAJJWI010000013.1"/>
</dbReference>
<evidence type="ECO:0000313" key="2">
    <source>
        <dbReference type="EMBL" id="MFD2066838.1"/>
    </source>
</evidence>
<name>A0ABW4WXB5_9BACT</name>
<dbReference type="GO" id="GO:0016757">
    <property type="term" value="F:glycosyltransferase activity"/>
    <property type="evidence" value="ECO:0007669"/>
    <property type="project" value="UniProtKB-KW"/>
</dbReference>
<sequence>MAKKIIYTDAIGYPERRNFIDLPHDKFCIQKRLNAFRIPNALYFKYYKRSNDFLLNSHFEPVNSQNLHHFFNTISFGKAPWVTTFETLLPRWGRVPAWLEEKGVELLAGDTCKKLIALSECTRAIQAKYLDKFPAYKDAVLAKTVVLHPPQKVLINAYEQKYLPDSHLVMTIVGADFFRKGGKEVLLVFDELLKRKAPVKLQIVSSLQYGDYASRTTAADKEQAFRIINKYPKAITLYKSLPNNEVLDLLRNSHLCLLPTYADTYGYSVLEAQAAGCPVISTDIRALPEINNNSAGWLISVAKDELGNADLTSLDFFSCLLQEKLMNIIESICNKPSSVRSKGELAVARIKEQHCPVKQAQKLEAIYARFF</sequence>